<organism evidence="3">
    <name type="scientific">marine metagenome</name>
    <dbReference type="NCBI Taxonomy" id="408172"/>
    <lineage>
        <taxon>unclassified sequences</taxon>
        <taxon>metagenomes</taxon>
        <taxon>ecological metagenomes</taxon>
    </lineage>
</organism>
<accession>A0A381P9B2</accession>
<dbReference type="InterPro" id="IPR028994">
    <property type="entry name" value="Integrin_alpha_N"/>
</dbReference>
<feature type="domain" description="Aldos-2-ulose dehydratase beta-propeller" evidence="2">
    <location>
        <begin position="116"/>
        <end position="280"/>
    </location>
</feature>
<protein>
    <recommendedName>
        <fullName evidence="2">Aldos-2-ulose dehydratase beta-propeller domain-containing protein</fullName>
    </recommendedName>
</protein>
<gene>
    <name evidence="3" type="ORF">METZ01_LOCUS16375</name>
</gene>
<keyword evidence="1" id="KW-0732">Signal</keyword>
<evidence type="ECO:0000313" key="3">
    <source>
        <dbReference type="EMBL" id="SUZ63521.1"/>
    </source>
</evidence>
<dbReference type="Pfam" id="PF13517">
    <property type="entry name" value="FG-GAP_3"/>
    <property type="match status" value="1"/>
</dbReference>
<dbReference type="Pfam" id="PF22301">
    <property type="entry name" value="AUDH_beta_propeller"/>
    <property type="match status" value="1"/>
</dbReference>
<dbReference type="PANTHER" id="PTHR44103">
    <property type="entry name" value="PROPROTEIN CONVERTASE P"/>
    <property type="match status" value="1"/>
</dbReference>
<evidence type="ECO:0000259" key="2">
    <source>
        <dbReference type="Pfam" id="PF22301"/>
    </source>
</evidence>
<reference evidence="3" key="1">
    <citation type="submission" date="2018-05" db="EMBL/GenBank/DDBJ databases">
        <authorList>
            <person name="Lanie J.A."/>
            <person name="Ng W.-L."/>
            <person name="Kazmierczak K.M."/>
            <person name="Andrzejewski T.M."/>
            <person name="Davidsen T.M."/>
            <person name="Wayne K.J."/>
            <person name="Tettelin H."/>
            <person name="Glass J.I."/>
            <person name="Rusch D."/>
            <person name="Podicherti R."/>
            <person name="Tsui H.-C.T."/>
            <person name="Winkler M.E."/>
        </authorList>
    </citation>
    <scope>NUCLEOTIDE SEQUENCE</scope>
</reference>
<dbReference type="Gene3D" id="2.130.10.130">
    <property type="entry name" value="Integrin alpha, N-terminal"/>
    <property type="match status" value="1"/>
</dbReference>
<dbReference type="InterPro" id="IPR013517">
    <property type="entry name" value="FG-GAP"/>
</dbReference>
<name>A0A381P9B2_9ZZZZ</name>
<dbReference type="AlphaFoldDB" id="A0A381P9B2"/>
<proteinExistence type="predicted"/>
<dbReference type="EMBL" id="UINC01000917">
    <property type="protein sequence ID" value="SUZ63521.1"/>
    <property type="molecule type" value="Genomic_DNA"/>
</dbReference>
<dbReference type="PANTHER" id="PTHR44103:SF1">
    <property type="entry name" value="PROPROTEIN CONVERTASE P"/>
    <property type="match status" value="1"/>
</dbReference>
<dbReference type="SUPFAM" id="SSF69318">
    <property type="entry name" value="Integrin alpha N-terminal domain"/>
    <property type="match status" value="1"/>
</dbReference>
<dbReference type="InterPro" id="IPR054583">
    <property type="entry name" value="Beta-prop_AUDH"/>
</dbReference>
<evidence type="ECO:0000256" key="1">
    <source>
        <dbReference type="ARBA" id="ARBA00022729"/>
    </source>
</evidence>
<sequence length="390" mass="42216">MRKLIFVTFVIGVFALAPRTTRAQLVFAEHTIATDLGGGYQVIAADLNADGRTDLIALASRLSELIWFENPGWQRSVIAADRAGMINLAVHDLTGDGIPEIALAEGFSTRPDQSAGIVSILGHTGDPKAPWSIQEIDRVPTSHRLRWINLDNDVWLVNAPLAGETSQPPEYRGSTPLYAYDPDNWNRTLIANDGGVVHGIQPVEWGGTSSQQSLLSASFLGVHLHRYDNGSWSRSLIHAGNPSDWPVSGSSEVDLGNVDGQHYVATIDPWHGHEVVVYTQAEGTWVRTVIDDTLEDGHTLVVGDLNGNGNDEIIAGARRGAQVILYQFSETRWTKQVIDNGDMAAAGCTLADLNLDDLLDIACIGSGTANLKWYENQSMIAALESSGSSR</sequence>